<dbReference type="Proteomes" id="UP000815325">
    <property type="component" value="Unassembled WGS sequence"/>
</dbReference>
<dbReference type="InterPro" id="IPR005031">
    <property type="entry name" value="COQ10_START"/>
</dbReference>
<dbReference type="InterPro" id="IPR023393">
    <property type="entry name" value="START-like_dom_sf"/>
</dbReference>
<organism evidence="2 3">
    <name type="scientific">Dunaliella salina</name>
    <name type="common">Green alga</name>
    <name type="synonym">Protococcus salinus</name>
    <dbReference type="NCBI Taxonomy" id="3046"/>
    <lineage>
        <taxon>Eukaryota</taxon>
        <taxon>Viridiplantae</taxon>
        <taxon>Chlorophyta</taxon>
        <taxon>core chlorophytes</taxon>
        <taxon>Chlorophyceae</taxon>
        <taxon>CS clade</taxon>
        <taxon>Chlamydomonadales</taxon>
        <taxon>Dunaliellaceae</taxon>
        <taxon>Dunaliella</taxon>
    </lineage>
</organism>
<gene>
    <name evidence="2" type="ORF">DUNSADRAFT_7844</name>
</gene>
<evidence type="ECO:0000259" key="1">
    <source>
        <dbReference type="Pfam" id="PF03364"/>
    </source>
</evidence>
<reference evidence="2" key="1">
    <citation type="submission" date="2017-08" db="EMBL/GenBank/DDBJ databases">
        <authorList>
            <person name="Polle J.E."/>
            <person name="Barry K."/>
            <person name="Cushman J."/>
            <person name="Schmutz J."/>
            <person name="Tran D."/>
            <person name="Hathwaick L.T."/>
            <person name="Yim W.C."/>
            <person name="Jenkins J."/>
            <person name="Mckie-Krisberg Z.M."/>
            <person name="Prochnik S."/>
            <person name="Lindquist E."/>
            <person name="Dockter R.B."/>
            <person name="Adam C."/>
            <person name="Molina H."/>
            <person name="Bunkerborg J."/>
            <person name="Jin E."/>
            <person name="Buchheim M."/>
            <person name="Magnuson J."/>
        </authorList>
    </citation>
    <scope>NUCLEOTIDE SEQUENCE</scope>
    <source>
        <strain evidence="2">CCAP 19/18</strain>
    </source>
</reference>
<evidence type="ECO:0000313" key="2">
    <source>
        <dbReference type="EMBL" id="KAF5835125.1"/>
    </source>
</evidence>
<dbReference type="EMBL" id="MU069721">
    <property type="protein sequence ID" value="KAF5835125.1"/>
    <property type="molecule type" value="Genomic_DNA"/>
</dbReference>
<protein>
    <recommendedName>
        <fullName evidence="1">Coenzyme Q-binding protein COQ10 START domain-containing protein</fullName>
    </recommendedName>
</protein>
<proteinExistence type="predicted"/>
<evidence type="ECO:0000313" key="3">
    <source>
        <dbReference type="Proteomes" id="UP000815325"/>
    </source>
</evidence>
<accession>A0ABQ7GKI5</accession>
<dbReference type="SUPFAM" id="SSF55961">
    <property type="entry name" value="Bet v1-like"/>
    <property type="match status" value="1"/>
</dbReference>
<dbReference type="PANTHER" id="PTHR31385:SF1">
    <property type="entry name" value="PUTATIVE (DUF220)-RELATED"/>
    <property type="match status" value="1"/>
</dbReference>
<comment type="caution">
    <text evidence="2">The sequence shown here is derived from an EMBL/GenBank/DDBJ whole genome shotgun (WGS) entry which is preliminary data.</text>
</comment>
<name>A0ABQ7GKI5_DUNSA</name>
<feature type="domain" description="Coenzyme Q-binding protein COQ10 START" evidence="1">
    <location>
        <begin position="3"/>
        <end position="110"/>
    </location>
</feature>
<keyword evidence="3" id="KW-1185">Reference proteome</keyword>
<dbReference type="Gene3D" id="3.30.530.20">
    <property type="match status" value="1"/>
</dbReference>
<dbReference type="Pfam" id="PF03364">
    <property type="entry name" value="Polyketide_cyc"/>
    <property type="match status" value="1"/>
</dbReference>
<dbReference type="PANTHER" id="PTHR31385">
    <property type="entry name" value="PUTATIVE (DUF220)-RELATED"/>
    <property type="match status" value="1"/>
</dbReference>
<sequence length="152" mass="17234">MLVYEILGDHSSTARVFRNVVDCQRSEDGKSLTQVCKWTFSVFSGSFTLKLAVDKNPAQRCIAFTILESSFMKGFEGRWQVSRLEGSEQGETCLVEHELSMKPLVPVPPPISYYTKSVLEKEVMTVLTDLQMEVQHQMELLSSPPRDQGEQQ</sequence>